<evidence type="ECO:0000256" key="2">
    <source>
        <dbReference type="ARBA" id="ARBA00022517"/>
    </source>
</evidence>
<evidence type="ECO:0000256" key="7">
    <source>
        <dbReference type="ARBA" id="ARBA00023242"/>
    </source>
</evidence>
<dbReference type="GO" id="GO:0045943">
    <property type="term" value="P:positive regulation of transcription by RNA polymerase I"/>
    <property type="evidence" value="ECO:0007669"/>
    <property type="project" value="InterPro"/>
</dbReference>
<organism evidence="10 11">
    <name type="scientific">Cloeon dipterum</name>
    <dbReference type="NCBI Taxonomy" id="197152"/>
    <lineage>
        <taxon>Eukaryota</taxon>
        <taxon>Metazoa</taxon>
        <taxon>Ecdysozoa</taxon>
        <taxon>Arthropoda</taxon>
        <taxon>Hexapoda</taxon>
        <taxon>Insecta</taxon>
        <taxon>Pterygota</taxon>
        <taxon>Palaeoptera</taxon>
        <taxon>Ephemeroptera</taxon>
        <taxon>Pisciforma</taxon>
        <taxon>Baetidae</taxon>
        <taxon>Cloeon</taxon>
    </lineage>
</organism>
<proteinExistence type="predicted"/>
<keyword evidence="2" id="KW-0690">Ribosome biogenesis</keyword>
<dbReference type="Pfam" id="PF23769">
    <property type="entry name" value="Beta-prop_WDR75_2nd"/>
    <property type="match status" value="1"/>
</dbReference>
<comment type="caution">
    <text evidence="10">The sequence shown here is derived from an EMBL/GenBank/DDBJ whole genome shotgun (WGS) entry which is preliminary data.</text>
</comment>
<keyword evidence="11" id="KW-1185">Reference proteome</keyword>
<name>A0A8S1DAF4_9INSE</name>
<feature type="region of interest" description="Disordered" evidence="8">
    <location>
        <begin position="749"/>
        <end position="796"/>
    </location>
</feature>
<dbReference type="AlphaFoldDB" id="A0A8S1DAF4"/>
<dbReference type="PANTHER" id="PTHR44215:SF1">
    <property type="entry name" value="WD REPEAT-CONTAINING PROTEIN 75"/>
    <property type="match status" value="1"/>
</dbReference>
<dbReference type="InterPro" id="IPR057644">
    <property type="entry name" value="Beta-prop_WDR75_2nd"/>
</dbReference>
<sequence length="827" mass="93812">MITTQEEFKLKRVAGGSITEHRPLFSSDSLYIYIIWDDGVRQYSLKTGKFVQKLETPNEVVELLSDPEDKNLLHGFTSAGELLTWKQDTGFFENKKTLALKLSSEKKIVGLHLSSHKNAVVVVEDTEKQIQKFIKYNLKTNEKENLTVIGQVGKFSSSVGSSDKDEYLATIHIYNLRVVNLNSSEKFKHSVNHEWGSFTCVRSHPKQNLIATCDQSGRILIWRDVMSFQAIKTLHHWHKLPVSDVVFTGQASSFYSGGFETVIVKWWLDGSQSRDFISNTGASIKNMAISPDNKYVAVGMADNAIHIVNSQMDIEQTIQHVSTHFEDRPGVKPIVSRMSFDPRTKALVVNGRSGHVQFYSVENQSYMFLVDVVGENYLNQQRGLDMVNTEVVLTAMSSDGNWFATVEERDDGLSHLECRLKFWSWDWQHKFKLRTSIENPHQGRVNDIAFQPVLGDRVNRLISTGMNAKFITWCKSEEDSLWTLEFVGKLDNLIPRPVEFSSDTSLFAVGFESTLSVWETSAMEMKSCLTRPDASEQINFVKFGNDASSRYLVAASNSKIVIWDLIPLQVVKIIGLKVVWLAANPMNDHMAAFTEGGELVVFSPSEKAPICRRSILSGKKVSSALYWPHDEVQSNAVEWQRLAQLYVMTDNQEIFTFVTKNEENRDLFNPVEFPNNEGKTATPLAAFVAKQTLSQVKKLEPLPMWKQQVNSYQGSCLKMMCETPSHMLPPMQMLVGDLVNEYLTAQSSSNEKPQEFFKAPEPMEVIEGSSTDSESEEEGSKVRQKRRKVKTKKLRPVEESTLQSVAKLKFDWVEMLFDAVEITSDEE</sequence>
<evidence type="ECO:0000313" key="11">
    <source>
        <dbReference type="Proteomes" id="UP000494165"/>
    </source>
</evidence>
<evidence type="ECO:0000313" key="10">
    <source>
        <dbReference type="EMBL" id="CAB3374859.1"/>
    </source>
</evidence>
<dbReference type="InterPro" id="IPR001680">
    <property type="entry name" value="WD40_rpt"/>
</dbReference>
<dbReference type="GO" id="GO:2000234">
    <property type="term" value="P:positive regulation of rRNA processing"/>
    <property type="evidence" value="ECO:0007669"/>
    <property type="project" value="TreeGrafter"/>
</dbReference>
<dbReference type="Pfam" id="PF23869">
    <property type="entry name" value="Beta-prop_WDR75_1st"/>
    <property type="match status" value="1"/>
</dbReference>
<dbReference type="GO" id="GO:0032040">
    <property type="term" value="C:small-subunit processome"/>
    <property type="evidence" value="ECO:0007669"/>
    <property type="project" value="InterPro"/>
</dbReference>
<reference evidence="10 11" key="1">
    <citation type="submission" date="2020-04" db="EMBL/GenBank/DDBJ databases">
        <authorList>
            <person name="Alioto T."/>
            <person name="Alioto T."/>
            <person name="Gomez Garrido J."/>
        </authorList>
    </citation>
    <scope>NUCLEOTIDE SEQUENCE [LARGE SCALE GENOMIC DNA]</scope>
</reference>
<keyword evidence="4" id="KW-0853">WD repeat</keyword>
<dbReference type="GO" id="GO:0006364">
    <property type="term" value="P:rRNA processing"/>
    <property type="evidence" value="ECO:0007669"/>
    <property type="project" value="UniProtKB-KW"/>
</dbReference>
<keyword evidence="7" id="KW-0539">Nucleus</keyword>
<dbReference type="Proteomes" id="UP000494165">
    <property type="component" value="Unassembled WGS sequence"/>
</dbReference>
<dbReference type="Gene3D" id="2.130.10.10">
    <property type="entry name" value="YVTN repeat-like/Quinoprotein amine dehydrogenase"/>
    <property type="match status" value="2"/>
</dbReference>
<dbReference type="InterPro" id="IPR036322">
    <property type="entry name" value="WD40_repeat_dom_sf"/>
</dbReference>
<accession>A0A8S1DAF4</accession>
<gene>
    <name evidence="10" type="ORF">CLODIP_2_CD00778</name>
</gene>
<evidence type="ECO:0000256" key="3">
    <source>
        <dbReference type="ARBA" id="ARBA00022552"/>
    </source>
</evidence>
<dbReference type="PANTHER" id="PTHR44215">
    <property type="entry name" value="WD REPEAT-CONTAINING PROTEIN 75"/>
    <property type="match status" value="1"/>
</dbReference>
<evidence type="ECO:0000256" key="4">
    <source>
        <dbReference type="ARBA" id="ARBA00022574"/>
    </source>
</evidence>
<dbReference type="EMBL" id="CADEPI010000104">
    <property type="protein sequence ID" value="CAB3374859.1"/>
    <property type="molecule type" value="Genomic_DNA"/>
</dbReference>
<dbReference type="SUPFAM" id="SSF50978">
    <property type="entry name" value="WD40 repeat-like"/>
    <property type="match status" value="2"/>
</dbReference>
<feature type="compositionally biased region" description="Basic residues" evidence="8">
    <location>
        <begin position="782"/>
        <end position="794"/>
    </location>
</feature>
<dbReference type="InterPro" id="IPR053826">
    <property type="entry name" value="WDR75"/>
</dbReference>
<dbReference type="InterPro" id="IPR015943">
    <property type="entry name" value="WD40/YVTN_repeat-like_dom_sf"/>
</dbReference>
<evidence type="ECO:0000256" key="5">
    <source>
        <dbReference type="ARBA" id="ARBA00022737"/>
    </source>
</evidence>
<evidence type="ECO:0000256" key="1">
    <source>
        <dbReference type="ARBA" id="ARBA00004604"/>
    </source>
</evidence>
<dbReference type="SUPFAM" id="SSF69322">
    <property type="entry name" value="Tricorn protease domain 2"/>
    <property type="match status" value="1"/>
</dbReference>
<keyword evidence="6" id="KW-0804">Transcription</keyword>
<evidence type="ECO:0000256" key="8">
    <source>
        <dbReference type="SAM" id="MobiDB-lite"/>
    </source>
</evidence>
<comment type="subcellular location">
    <subcellularLocation>
        <location evidence="1">Nucleus</location>
        <location evidence="1">Nucleolus</location>
    </subcellularLocation>
</comment>
<protein>
    <recommendedName>
        <fullName evidence="9">WD repeat-containing protein 75 second beta-propeller domain-containing protein</fullName>
    </recommendedName>
</protein>
<dbReference type="OrthoDB" id="4096at2759"/>
<keyword evidence="5" id="KW-0677">Repeat</keyword>
<dbReference type="GO" id="GO:0003723">
    <property type="term" value="F:RNA binding"/>
    <property type="evidence" value="ECO:0007669"/>
    <property type="project" value="InterPro"/>
</dbReference>
<feature type="domain" description="WD repeat-containing protein 75 second beta-propeller" evidence="9">
    <location>
        <begin position="340"/>
        <end position="652"/>
    </location>
</feature>
<evidence type="ECO:0000259" key="9">
    <source>
        <dbReference type="Pfam" id="PF23769"/>
    </source>
</evidence>
<evidence type="ECO:0000256" key="6">
    <source>
        <dbReference type="ARBA" id="ARBA00023163"/>
    </source>
</evidence>
<dbReference type="SMART" id="SM00320">
    <property type="entry name" value="WD40"/>
    <property type="match status" value="6"/>
</dbReference>
<keyword evidence="3" id="KW-0698">rRNA processing</keyword>